<dbReference type="RefSeq" id="WP_248834945.1">
    <property type="nucleotide sequence ID" value="NZ_JAJEQE010000009.1"/>
</dbReference>
<keyword evidence="3" id="KW-1185">Reference proteome</keyword>
<evidence type="ECO:0000256" key="1">
    <source>
        <dbReference type="SAM" id="Phobius"/>
    </source>
</evidence>
<feature type="transmembrane region" description="Helical" evidence="1">
    <location>
        <begin position="372"/>
        <end position="399"/>
    </location>
</feature>
<feature type="transmembrane region" description="Helical" evidence="1">
    <location>
        <begin position="289"/>
        <end position="311"/>
    </location>
</feature>
<dbReference type="EMBL" id="JAJEQE010000009">
    <property type="protein sequence ID" value="MCC2148533.1"/>
    <property type="molecule type" value="Genomic_DNA"/>
</dbReference>
<feature type="transmembrane region" description="Helical" evidence="1">
    <location>
        <begin position="147"/>
        <end position="164"/>
    </location>
</feature>
<organism evidence="2 3">
    <name type="scientific">Hominisplanchenecus faecis</name>
    <dbReference type="NCBI Taxonomy" id="2885351"/>
    <lineage>
        <taxon>Bacteria</taxon>
        <taxon>Bacillati</taxon>
        <taxon>Bacillota</taxon>
        <taxon>Clostridia</taxon>
        <taxon>Lachnospirales</taxon>
        <taxon>Lachnospiraceae</taxon>
        <taxon>Hominisplanchenecus</taxon>
    </lineage>
</organism>
<feature type="transmembrane region" description="Helical" evidence="1">
    <location>
        <begin position="176"/>
        <end position="193"/>
    </location>
</feature>
<name>A0ABS8EUP4_9FIRM</name>
<sequence length="632" mass="72042">MNNIKKHKRLIAAIVVILLAVLVEIFANRSAWGHAYDLDITDHMYISESAGQEEYQVIFSAPKGLYIQMLHVQGHFKDEEFYDIETKEINDFGKETEQKYHDCVNKLLPEYSTNINKKVTYLKMTMKKNKDAELTKVSLSNKADINLYRYFFVLLIGAMIYCTFFEKEFIKKTEWYFAVFALSFGMLIIAAAQPTCNSWDEQIHFRDSYRIASGHNVEWTEAGLNIMNRINPKCNTKEEYKLLKAYMDEHGTEVVMKETQETSGISYDKIAYIPMAVFLFIGKNLKLPFSAVFALGKFGNLLMYVIVMFWAIRLAKSRKLLLAFVAMLPTPLFLASSYTYDSVVFSFITLGCVQWSREAFFQSTKYYHTASVIGAIFMMSVGCLSKAVYIPLVLLMLLLPQFYKKNKKEKILFLIGIGVLFLVVMATFVLPVISNTVSGNIAYGGDSRGGDTSVVRQLVSMVKHPLASIRLMFGSIFQLDNFRNLGNIDSDNYFFGNLMFLNYASRGTLADKWSILLLPMLTLLVFQKEKGSSRLANCEIWKRILMWGIFLITVMLIWSAMYLSFTPVGEASIAGVQARYYLPLIYLGALLLSNSKIKVEISKYGLAKLSFIVANILQIAAVWELLLQGRLI</sequence>
<keyword evidence="1" id="KW-1133">Transmembrane helix</keyword>
<proteinExistence type="predicted"/>
<protein>
    <submittedName>
        <fullName evidence="2">DUF2142 domain-containing protein</fullName>
    </submittedName>
</protein>
<comment type="caution">
    <text evidence="2">The sequence shown here is derived from an EMBL/GenBank/DDBJ whole genome shotgun (WGS) entry which is preliminary data.</text>
</comment>
<evidence type="ECO:0000313" key="3">
    <source>
        <dbReference type="Proteomes" id="UP001299235"/>
    </source>
</evidence>
<evidence type="ECO:0000313" key="2">
    <source>
        <dbReference type="EMBL" id="MCC2148533.1"/>
    </source>
</evidence>
<feature type="transmembrane region" description="Helical" evidence="1">
    <location>
        <begin position="320"/>
        <end position="340"/>
    </location>
</feature>
<feature type="transmembrane region" description="Helical" evidence="1">
    <location>
        <begin position="411"/>
        <end position="433"/>
    </location>
</feature>
<reference evidence="2 3" key="1">
    <citation type="submission" date="2021-10" db="EMBL/GenBank/DDBJ databases">
        <title>Anaerobic single-cell dispensing facilitates the cultivation of human gut bacteria.</title>
        <authorList>
            <person name="Afrizal A."/>
        </authorList>
    </citation>
    <scope>NUCLEOTIDE SEQUENCE [LARGE SCALE GENOMIC DNA]</scope>
    <source>
        <strain evidence="2 3">CLA-AA-H246</strain>
    </source>
</reference>
<keyword evidence="1" id="KW-0472">Membrane</keyword>
<accession>A0ABS8EUP4</accession>
<dbReference type="Proteomes" id="UP001299235">
    <property type="component" value="Unassembled WGS sequence"/>
</dbReference>
<feature type="transmembrane region" description="Helical" evidence="1">
    <location>
        <begin position="571"/>
        <end position="592"/>
    </location>
</feature>
<dbReference type="Pfam" id="PF09913">
    <property type="entry name" value="DUF2142"/>
    <property type="match status" value="1"/>
</dbReference>
<feature type="transmembrane region" description="Helical" evidence="1">
    <location>
        <begin position="547"/>
        <end position="565"/>
    </location>
</feature>
<gene>
    <name evidence="2" type="ORF">LKD42_04585</name>
</gene>
<feature type="transmembrane region" description="Helical" evidence="1">
    <location>
        <begin position="604"/>
        <end position="623"/>
    </location>
</feature>
<keyword evidence="1" id="KW-0812">Transmembrane</keyword>
<dbReference type="InterPro" id="IPR018674">
    <property type="entry name" value="DUF2142_membrane"/>
</dbReference>
<feature type="transmembrane region" description="Helical" evidence="1">
    <location>
        <begin position="509"/>
        <end position="526"/>
    </location>
</feature>